<evidence type="ECO:0000313" key="1">
    <source>
        <dbReference type="EMBL" id="DAD25584.1"/>
    </source>
</evidence>
<organism evidence="1 2">
    <name type="scientific">Nelumbo nucifera</name>
    <name type="common">Sacred lotus</name>
    <dbReference type="NCBI Taxonomy" id="4432"/>
    <lineage>
        <taxon>Eukaryota</taxon>
        <taxon>Viridiplantae</taxon>
        <taxon>Streptophyta</taxon>
        <taxon>Embryophyta</taxon>
        <taxon>Tracheophyta</taxon>
        <taxon>Spermatophyta</taxon>
        <taxon>Magnoliopsida</taxon>
        <taxon>Proteales</taxon>
        <taxon>Nelumbonaceae</taxon>
        <taxon>Nelumbo</taxon>
    </lineage>
</organism>
<sequence>MLTAVVSHHLTKEESGYFCSICRILARDSMRHSRKLPPLFALEPSWANQAQNHGYLRGLAVVLAYTNRHSTAFPFAVLHTRHLCTNLSTSRLDLGQYKLSFKRAKLLSRPTLPIRELLQQPLPQRASRYA</sequence>
<protein>
    <submittedName>
        <fullName evidence="1">Uncharacterized protein</fullName>
    </submittedName>
</protein>
<dbReference type="EMBL" id="DUZY01000001">
    <property type="protein sequence ID" value="DAD25584.1"/>
    <property type="molecule type" value="Genomic_DNA"/>
</dbReference>
<name>A0A822XVC5_NELNU</name>
<accession>A0A822XVC5</accession>
<reference evidence="1 2" key="1">
    <citation type="journal article" date="2020" name="Mol. Biol. Evol.">
        <title>Distinct Expression and Methylation Patterns for Genes with Different Fates following a Single Whole-Genome Duplication in Flowering Plants.</title>
        <authorList>
            <person name="Shi T."/>
            <person name="Rahmani R.S."/>
            <person name="Gugger P.F."/>
            <person name="Wang M."/>
            <person name="Li H."/>
            <person name="Zhang Y."/>
            <person name="Li Z."/>
            <person name="Wang Q."/>
            <person name="Van de Peer Y."/>
            <person name="Marchal K."/>
            <person name="Chen J."/>
        </authorList>
    </citation>
    <scope>NUCLEOTIDE SEQUENCE [LARGE SCALE GENOMIC DNA]</scope>
    <source>
        <tissue evidence="1">Leaf</tissue>
    </source>
</reference>
<gene>
    <name evidence="1" type="ORF">HUJ06_027048</name>
</gene>
<dbReference type="Proteomes" id="UP000607653">
    <property type="component" value="Unassembled WGS sequence"/>
</dbReference>
<dbReference type="AlphaFoldDB" id="A0A822XVC5"/>
<evidence type="ECO:0000313" key="2">
    <source>
        <dbReference type="Proteomes" id="UP000607653"/>
    </source>
</evidence>
<keyword evidence="2" id="KW-1185">Reference proteome</keyword>
<proteinExistence type="predicted"/>
<comment type="caution">
    <text evidence="1">The sequence shown here is derived from an EMBL/GenBank/DDBJ whole genome shotgun (WGS) entry which is preliminary data.</text>
</comment>